<evidence type="ECO:0000256" key="11">
    <source>
        <dbReference type="RuleBase" id="RU003357"/>
    </source>
</evidence>
<dbReference type="SUPFAM" id="SSF56935">
    <property type="entry name" value="Porins"/>
    <property type="match status" value="1"/>
</dbReference>
<keyword evidence="8 15" id="KW-0675">Receptor</keyword>
<comment type="similarity">
    <text evidence="2 10 11">Belongs to the TonB-dependent receptor family.</text>
</comment>
<feature type="domain" description="TonB-dependent receptor-like beta-barrel" evidence="13">
    <location>
        <begin position="269"/>
        <end position="819"/>
    </location>
</feature>
<evidence type="ECO:0000256" key="5">
    <source>
        <dbReference type="ARBA" id="ARBA00022692"/>
    </source>
</evidence>
<keyword evidence="12" id="KW-0732">Signal</keyword>
<comment type="caution">
    <text evidence="15">The sequence shown here is derived from an EMBL/GenBank/DDBJ whole genome shotgun (WGS) entry which is preliminary data.</text>
</comment>
<dbReference type="Gene3D" id="2.40.170.20">
    <property type="entry name" value="TonB-dependent receptor, beta-barrel domain"/>
    <property type="match status" value="1"/>
</dbReference>
<evidence type="ECO:0000259" key="14">
    <source>
        <dbReference type="Pfam" id="PF07715"/>
    </source>
</evidence>
<evidence type="ECO:0000256" key="1">
    <source>
        <dbReference type="ARBA" id="ARBA00004571"/>
    </source>
</evidence>
<protein>
    <submittedName>
        <fullName evidence="15">TonB-dependent receptor domain-containing protein</fullName>
    </submittedName>
</protein>
<feature type="domain" description="TonB-dependent receptor plug" evidence="14">
    <location>
        <begin position="69"/>
        <end position="181"/>
    </location>
</feature>
<evidence type="ECO:0000259" key="13">
    <source>
        <dbReference type="Pfam" id="PF00593"/>
    </source>
</evidence>
<gene>
    <name evidence="15" type="ORF">ACFQ1T_08020</name>
</gene>
<dbReference type="InterPro" id="IPR036942">
    <property type="entry name" value="Beta-barrel_TonB_sf"/>
</dbReference>
<reference evidence="16" key="1">
    <citation type="journal article" date="2019" name="Int. J. Syst. Evol. Microbiol.">
        <title>The Global Catalogue of Microorganisms (GCM) 10K type strain sequencing project: providing services to taxonomists for standard genome sequencing and annotation.</title>
        <authorList>
            <consortium name="The Broad Institute Genomics Platform"/>
            <consortium name="The Broad Institute Genome Sequencing Center for Infectious Disease"/>
            <person name="Wu L."/>
            <person name="Ma J."/>
        </authorList>
    </citation>
    <scope>NUCLEOTIDE SEQUENCE [LARGE SCALE GENOMIC DNA]</scope>
    <source>
        <strain evidence="16">CCUG 59685</strain>
    </source>
</reference>
<dbReference type="PANTHER" id="PTHR30069:SF39">
    <property type="entry name" value="BLL6183 PROTEIN"/>
    <property type="match status" value="1"/>
</dbReference>
<evidence type="ECO:0000256" key="12">
    <source>
        <dbReference type="SAM" id="SignalP"/>
    </source>
</evidence>
<organism evidence="15 16">
    <name type="scientific">Methylophilus glucosoxydans</name>
    <dbReference type="NCBI Taxonomy" id="752553"/>
    <lineage>
        <taxon>Bacteria</taxon>
        <taxon>Pseudomonadati</taxon>
        <taxon>Pseudomonadota</taxon>
        <taxon>Betaproteobacteria</taxon>
        <taxon>Nitrosomonadales</taxon>
        <taxon>Methylophilaceae</taxon>
        <taxon>Methylophilus</taxon>
    </lineage>
</organism>
<dbReference type="RefSeq" id="WP_379075534.1">
    <property type="nucleotide sequence ID" value="NZ_JBHTJW010000002.1"/>
</dbReference>
<evidence type="ECO:0000256" key="10">
    <source>
        <dbReference type="PROSITE-ProRule" id="PRU01360"/>
    </source>
</evidence>
<feature type="chain" id="PRO_5046518679" evidence="12">
    <location>
        <begin position="22"/>
        <end position="888"/>
    </location>
</feature>
<dbReference type="Pfam" id="PF00593">
    <property type="entry name" value="TonB_dep_Rec_b-barrel"/>
    <property type="match status" value="1"/>
</dbReference>
<feature type="signal peptide" evidence="12">
    <location>
        <begin position="1"/>
        <end position="21"/>
    </location>
</feature>
<keyword evidence="5 10" id="KW-0812">Transmembrane</keyword>
<keyword evidence="16" id="KW-1185">Reference proteome</keyword>
<proteinExistence type="inferred from homology"/>
<dbReference type="InterPro" id="IPR037066">
    <property type="entry name" value="Plug_dom_sf"/>
</dbReference>
<evidence type="ECO:0000256" key="6">
    <source>
        <dbReference type="ARBA" id="ARBA00023077"/>
    </source>
</evidence>
<accession>A0ABW3GI47</accession>
<evidence type="ECO:0000256" key="3">
    <source>
        <dbReference type="ARBA" id="ARBA00022448"/>
    </source>
</evidence>
<keyword evidence="7 10" id="KW-0472">Membrane</keyword>
<dbReference type="PANTHER" id="PTHR30069">
    <property type="entry name" value="TONB-DEPENDENT OUTER MEMBRANE RECEPTOR"/>
    <property type="match status" value="1"/>
</dbReference>
<evidence type="ECO:0000256" key="2">
    <source>
        <dbReference type="ARBA" id="ARBA00009810"/>
    </source>
</evidence>
<dbReference type="PROSITE" id="PS52016">
    <property type="entry name" value="TONB_DEPENDENT_REC_3"/>
    <property type="match status" value="1"/>
</dbReference>
<dbReference type="InterPro" id="IPR000531">
    <property type="entry name" value="Beta-barrel_TonB"/>
</dbReference>
<evidence type="ECO:0000256" key="7">
    <source>
        <dbReference type="ARBA" id="ARBA00023136"/>
    </source>
</evidence>
<evidence type="ECO:0000256" key="4">
    <source>
        <dbReference type="ARBA" id="ARBA00022452"/>
    </source>
</evidence>
<dbReference type="EMBL" id="JBHTJW010000002">
    <property type="protein sequence ID" value="MFD0929722.1"/>
    <property type="molecule type" value="Genomic_DNA"/>
</dbReference>
<evidence type="ECO:0000256" key="9">
    <source>
        <dbReference type="ARBA" id="ARBA00023237"/>
    </source>
</evidence>
<evidence type="ECO:0000256" key="8">
    <source>
        <dbReference type="ARBA" id="ARBA00023170"/>
    </source>
</evidence>
<name>A0ABW3GI47_9PROT</name>
<sequence>MLNKKIKSVLLLGVYSCFSIAADTNDAVVSSKEVKAIESTKGIELDEVEVKAKRRTVITPLPGLVIDREQMTTNVQSISGKEIADSKSVNITDLMNSTMQSVTINDYTGNPFQQDLNFRGFTASPQIGTPQGISVYLDGVRVNEAFGEVVNWDFIPMNAIASLDLIPGSNPLFGLNTLGGALAITTKNGFTHNQLHAEIMGGSWGREQAQFSNGFNNGKLGLFVAYNHFKEDGWRDNSPSNVRQLFTSANLRSDYGEVSLTALNVDTALTGNGVVPYEMYEQDRRAVFTSPDQNKNGLEHYNLTGRFDLNDNLTLSGLTYRRSVKQGAIGSDFYDGFPAMSNRIGISTPLCADGSYPDGGTNSDSPGSGCAGLLPNGVLSNSNLDQGSKGLAFQLNHVTDKNQFTAGVTYDTNDINFKQSEMFADIGPDRRLIENSSYYTDYGLIAAEFPIVRNRLTGSSTTKSIFLSDTWSPVETVHFTLGARFNHTRVKNYLESERGKALYQFDNPTSYFDSDNDRCAENDSDSEARFICTKGNYLYRSFNPSAGFAWEVKPNLVAYGNVSRGARTPSVIELGCAIDRTQIVNDVNFQFGCAIPTSLTADPYLKQVRSTSYEAGTRGVLQSFLGNQPLNWNLSLFRTELSNDILFVPLGRKNRGVFDNFGATLRQGVEASFSSTWNAHRFSFNYTWMKATFESPSSIINPNNSSNVVVDSQNYVYVKPGDELPGMPNHIIQASWNYTPTKKFDMTLNMVLHSSSYVRGNENNEHQPRAATNTVVSGTNRDPYDYIGKGTIPGYAVFNIRANYKFDNGFSAFARLDNLFDREYATAGNLGRTPFTPASGGAATDSAGFNYNSDQWKNTTFIGPGAPRAIWFGLSYDLDWKSRKTKLD</sequence>
<dbReference type="Pfam" id="PF07715">
    <property type="entry name" value="Plug"/>
    <property type="match status" value="1"/>
</dbReference>
<dbReference type="Proteomes" id="UP001597106">
    <property type="component" value="Unassembled WGS sequence"/>
</dbReference>
<keyword evidence="4 10" id="KW-1134">Transmembrane beta strand</keyword>
<keyword evidence="9 10" id="KW-0998">Cell outer membrane</keyword>
<keyword evidence="6 11" id="KW-0798">TonB box</keyword>
<dbReference type="Gene3D" id="2.170.130.10">
    <property type="entry name" value="TonB-dependent receptor, plug domain"/>
    <property type="match status" value="1"/>
</dbReference>
<comment type="subcellular location">
    <subcellularLocation>
        <location evidence="1 10">Cell outer membrane</location>
        <topology evidence="1 10">Multi-pass membrane protein</topology>
    </subcellularLocation>
</comment>
<evidence type="ECO:0000313" key="16">
    <source>
        <dbReference type="Proteomes" id="UP001597106"/>
    </source>
</evidence>
<dbReference type="InterPro" id="IPR012910">
    <property type="entry name" value="Plug_dom"/>
</dbReference>
<dbReference type="InterPro" id="IPR039426">
    <property type="entry name" value="TonB-dep_rcpt-like"/>
</dbReference>
<keyword evidence="3 10" id="KW-0813">Transport</keyword>
<evidence type="ECO:0000313" key="15">
    <source>
        <dbReference type="EMBL" id="MFD0929722.1"/>
    </source>
</evidence>